<protein>
    <recommendedName>
        <fullName evidence="1">Amine oxidase domain-containing protein</fullName>
    </recommendedName>
</protein>
<dbReference type="Gene3D" id="3.90.660.10">
    <property type="match status" value="1"/>
</dbReference>
<accession>A0A8I6RD70</accession>
<sequence length="531" mass="58123">MDGITPYIHTYSHVLMKRSLPLLLHSFRKFSRKKEIADCKKVTSTCQTDALALDPKTPQPKVVIVGAGMAGLSAAQRLSQSGFYNYKVLEATDRPGGRIHSCWLGDAVGEIGAQWINGGSVANPIFTLACVEGLLKEPLSERTGFTGDKLLCLTSDGRAIEQHIAESAFHIFKQIKNQAYSLFSIDTSKSHGHLKNFITKRIKEELVLVPEDWRYDVSRVLVGLANCIKTRWGEDLNKMSSDLFGSFIDVPGNPVRVPLGFVGVLGPLLRDIPTGNIIYCKEVESIKWDTKTPRAIVRIKEGNDEPADFVIVTVSLGVLKNRASSLFHPPLQEEKQTAINNLGYGHLNKIILEYAKPFWAVGEGLMCFAWTSDELEQDKTWVKGISTIEELPGSQNMLMTSVGGQEAIDSENCSDEEVADAITTMLRRFTGDSTLPYPLSVIRSKWSTDKNFMGAVTYMGLESSVANQCDLATPAEDPCSPGYPILLFAGEATAPGLFSTVQGARISGVREAERILKLTKKLGGPPAVVPA</sequence>
<dbReference type="InterPro" id="IPR002937">
    <property type="entry name" value="Amino_oxidase"/>
</dbReference>
<dbReference type="InterPro" id="IPR036188">
    <property type="entry name" value="FAD/NAD-bd_sf"/>
</dbReference>
<proteinExistence type="predicted"/>
<organism evidence="2 3">
    <name type="scientific">Cimex lectularius</name>
    <name type="common">Bed bug</name>
    <name type="synonym">Acanthia lectularia</name>
    <dbReference type="NCBI Taxonomy" id="79782"/>
    <lineage>
        <taxon>Eukaryota</taxon>
        <taxon>Metazoa</taxon>
        <taxon>Ecdysozoa</taxon>
        <taxon>Arthropoda</taxon>
        <taxon>Hexapoda</taxon>
        <taxon>Insecta</taxon>
        <taxon>Pterygota</taxon>
        <taxon>Neoptera</taxon>
        <taxon>Paraneoptera</taxon>
        <taxon>Hemiptera</taxon>
        <taxon>Heteroptera</taxon>
        <taxon>Panheteroptera</taxon>
        <taxon>Cimicomorpha</taxon>
        <taxon>Cimicidae</taxon>
        <taxon>Cimex</taxon>
    </lineage>
</organism>
<dbReference type="GO" id="GO:0046592">
    <property type="term" value="F:polyamine oxidase activity"/>
    <property type="evidence" value="ECO:0007669"/>
    <property type="project" value="TreeGrafter"/>
</dbReference>
<dbReference type="OrthoDB" id="2219495at2759"/>
<evidence type="ECO:0000313" key="2">
    <source>
        <dbReference type="EnsemblMetazoa" id="XP_014240268.1"/>
    </source>
</evidence>
<name>A0A8I6RD70_CIMLE</name>
<dbReference type="OMA" id="PRAIVKC"/>
<dbReference type="Gene3D" id="3.50.50.60">
    <property type="entry name" value="FAD/NAD(P)-binding domain"/>
    <property type="match status" value="1"/>
</dbReference>
<dbReference type="PANTHER" id="PTHR10742:SF416">
    <property type="entry name" value="SPERMINE OXIDASE"/>
    <property type="match status" value="1"/>
</dbReference>
<feature type="domain" description="Amine oxidase" evidence="1">
    <location>
        <begin position="272"/>
        <end position="516"/>
    </location>
</feature>
<dbReference type="GeneID" id="106661416"/>
<reference evidence="2" key="1">
    <citation type="submission" date="2022-01" db="UniProtKB">
        <authorList>
            <consortium name="EnsemblMetazoa"/>
        </authorList>
    </citation>
    <scope>IDENTIFICATION</scope>
</reference>
<dbReference type="EnsemblMetazoa" id="XM_014384782.1">
    <property type="protein sequence ID" value="XP_014240268.1"/>
    <property type="gene ID" value="LOC106661416"/>
</dbReference>
<dbReference type="SUPFAM" id="SSF54373">
    <property type="entry name" value="FAD-linked reductases, C-terminal domain"/>
    <property type="match status" value="1"/>
</dbReference>
<dbReference type="Proteomes" id="UP000494040">
    <property type="component" value="Unassembled WGS sequence"/>
</dbReference>
<dbReference type="KEGG" id="clec:106661416"/>
<keyword evidence="3" id="KW-1185">Reference proteome</keyword>
<dbReference type="InterPro" id="IPR050281">
    <property type="entry name" value="Flavin_monoamine_oxidase"/>
</dbReference>
<evidence type="ECO:0000313" key="3">
    <source>
        <dbReference type="Proteomes" id="UP000494040"/>
    </source>
</evidence>
<dbReference type="PANTHER" id="PTHR10742">
    <property type="entry name" value="FLAVIN MONOAMINE OXIDASE"/>
    <property type="match status" value="1"/>
</dbReference>
<feature type="domain" description="Amine oxidase" evidence="1">
    <location>
        <begin position="69"/>
        <end position="141"/>
    </location>
</feature>
<dbReference type="AlphaFoldDB" id="A0A8I6RD70"/>
<dbReference type="Pfam" id="PF01593">
    <property type="entry name" value="Amino_oxidase"/>
    <property type="match status" value="2"/>
</dbReference>
<dbReference type="RefSeq" id="XP_014240268.1">
    <property type="nucleotide sequence ID" value="XM_014384782.1"/>
</dbReference>
<dbReference type="SUPFAM" id="SSF51905">
    <property type="entry name" value="FAD/NAD(P)-binding domain"/>
    <property type="match status" value="1"/>
</dbReference>
<evidence type="ECO:0000259" key="1">
    <source>
        <dbReference type="Pfam" id="PF01593"/>
    </source>
</evidence>